<organism evidence="2 3">
    <name type="scientific">Thalassiosira oceanica</name>
    <name type="common">Marine diatom</name>
    <dbReference type="NCBI Taxonomy" id="159749"/>
    <lineage>
        <taxon>Eukaryota</taxon>
        <taxon>Sar</taxon>
        <taxon>Stramenopiles</taxon>
        <taxon>Ochrophyta</taxon>
        <taxon>Bacillariophyta</taxon>
        <taxon>Coscinodiscophyceae</taxon>
        <taxon>Thalassiosirophycidae</taxon>
        <taxon>Thalassiosirales</taxon>
        <taxon>Thalassiosiraceae</taxon>
        <taxon>Thalassiosira</taxon>
    </lineage>
</organism>
<protein>
    <recommendedName>
        <fullName evidence="4">Reverse transcriptase domain-containing protein</fullName>
    </recommendedName>
</protein>
<comment type="caution">
    <text evidence="2">The sequence shown here is derived from an EMBL/GenBank/DDBJ whole genome shotgun (WGS) entry which is preliminary data.</text>
</comment>
<feature type="compositionally biased region" description="Basic residues" evidence="1">
    <location>
        <begin position="560"/>
        <end position="570"/>
    </location>
</feature>
<feature type="compositionally biased region" description="Low complexity" evidence="1">
    <location>
        <begin position="770"/>
        <end position="781"/>
    </location>
</feature>
<feature type="compositionally biased region" description="Basic and acidic residues" evidence="1">
    <location>
        <begin position="365"/>
        <end position="377"/>
    </location>
</feature>
<feature type="region of interest" description="Disordered" evidence="1">
    <location>
        <begin position="768"/>
        <end position="801"/>
    </location>
</feature>
<feature type="compositionally biased region" description="Polar residues" evidence="1">
    <location>
        <begin position="162"/>
        <end position="172"/>
    </location>
</feature>
<dbReference type="PANTHER" id="PTHR33050">
    <property type="entry name" value="REVERSE TRANSCRIPTASE DOMAIN-CONTAINING PROTEIN"/>
    <property type="match status" value="1"/>
</dbReference>
<keyword evidence="3" id="KW-1185">Reference proteome</keyword>
<feature type="region of interest" description="Disordered" evidence="1">
    <location>
        <begin position="144"/>
        <end position="182"/>
    </location>
</feature>
<dbReference type="SUPFAM" id="SSF56672">
    <property type="entry name" value="DNA/RNA polymerases"/>
    <property type="match status" value="1"/>
</dbReference>
<dbReference type="PANTHER" id="PTHR33050:SF7">
    <property type="entry name" value="RIBONUCLEASE H"/>
    <property type="match status" value="1"/>
</dbReference>
<sequence>ESSALEPDVMSGPLEPAAAERPEPESASAFRGFQGKRRRSVVARLRRLRIVTVATEGNSDGRRERKDYRSLLMTASDWNSWRDGYVERHRNATLAEHEYTIGAMTKALEQQVDEEGNHTASQWKEVQEARSKIKLLDEAWRESDRVGRRPQVLNKLSPLSPPNSRQNSSKNPSAREFTTAHGNPLTPAVFGIVELSPAASPFRADAPTFHPGGISDIQDDNTQSTRSTKRPAAPVCLRGIGPDPGAEPGRPRPAEPGAAARAENNFRTTAQPTSQEKRMEKARANGPSTSHGAIEGTGTKARVATSSAKHAEHAPSPPPGKVALTSILKTPKECWIRYKHHNHPKVVSWRMKKVRHTTVDATAPTKRDPALRSRSPREWTAATACRAAGPQASLRPTRATQTSPGPHESDPTSQTEVPTGGDRRHRLPCKRMVAPQASLRPSTARAGAPPTKQGTAAPMPRLDTSAATNSSCLDNAPLTKRGTTAGAEGYACAEAAMAEGRLLECDATASSVAPTKVLSLRQPNFYDVLTAESTEEDDRGTRGAANAGAKGGELELGGRARSRSRAHRFRKPDDLLGNSLAEQPDDLLGNSLAEQPSQHSRQRRVEHAGQTAANDEPRRSKASPQTTTGRLTCLSASATEFLPRQWVFARTSPRRAGAHKAAAGAETHTFAKAPRPRIDTAGAKMKNCHGKAPWTKVAATKKTCRGKEPATKQGMTAGAEGSVCAETPLAFRQPVKEAAEPSVAAPMTELSRRQHNFYDVLCEESSGEDATGARSAANARAELSEVATEGRARGRCTSADDRPRKVDACQQETDWRSTYLSAEAAEFTPRQWVFARSLPRRTDVQEPQLTRPRLSPPRTPPFSVPNPKVVTSTPSNPGELGAIIQRDAELLASLGWRDFVKQRRQRSDFATLDNVHHDAQRLLKFYKARGAPVKMSTPAWTAGRVDAALERGPHKSCDDYHEFLAEEFTDMINKGQWVVLPASAVKHMPGLRISPPGVVPQRDRRPRWIVDYSFSEVNKETLPLAAMEAMQFGHALDRILREILLADPALGPVQLMKVDISDGFYRINLNIDDIPKLGVAFPTKPGEEKLVAFPLVLPMGWKNSPPIFSTGTETAADLANQRLAARVPPAPHRLDEAAEKMPSPPPDRVALKSILKVPKKQWIRYRHHNHPKVIRWRLKPVRLGTVGAAVPSTRDPCLPTRRRAAAYVDVFVDDFVALAQQSGNSRRVRRTLMHAIDDVFRPLDERDDIFRREPISMKKLLKGDCSWGTIKLILGWIIDTVNMTISLPPHRVERLAEILASIPIDQKRTSVRKWHKVLGELRSMALALPGARHLFSHMQLALSKKIKSRVNLGRGVHDSLEDFRWLLEDIKRRPTRIAELVPLLASAEGHHDASGKGAGGVWFPAKHLVPRKGYKNTPVLWRLKWPQHIIDDLVTSSNPNGSISNSDLELAGGLLHLEAIAQCFDTRERTLLSKTDNLNTLFWQRSASSTTDKVPAHLLRLFGIHQRFHRYVPRHDYLAGPSNPVADATSRDFHLTWPELMTSLSPYLPQRASCQIWTPSEQIVSSVISALRKERSPPESLWVEPNPPRPYGTYGKGTVLNWASTPLSKPSKTKYQSYKSSHSEYALANLRPEAIPSSLDRLKITYGTLHKRPLAWGPTIPASVVARRR</sequence>
<evidence type="ECO:0008006" key="4">
    <source>
        <dbReference type="Google" id="ProtNLM"/>
    </source>
</evidence>
<dbReference type="EMBL" id="AGNL01016267">
    <property type="protein sequence ID" value="EJK65166.1"/>
    <property type="molecule type" value="Genomic_DNA"/>
</dbReference>
<evidence type="ECO:0000256" key="1">
    <source>
        <dbReference type="SAM" id="MobiDB-lite"/>
    </source>
</evidence>
<feature type="compositionally biased region" description="Polar residues" evidence="1">
    <location>
        <begin position="265"/>
        <end position="274"/>
    </location>
</feature>
<reference evidence="2 3" key="1">
    <citation type="journal article" date="2012" name="Genome Biol.">
        <title>Genome and low-iron response of an oceanic diatom adapted to chronic iron limitation.</title>
        <authorList>
            <person name="Lommer M."/>
            <person name="Specht M."/>
            <person name="Roy A.S."/>
            <person name="Kraemer L."/>
            <person name="Andreson R."/>
            <person name="Gutowska M.A."/>
            <person name="Wolf J."/>
            <person name="Bergner S.V."/>
            <person name="Schilhabel M.B."/>
            <person name="Klostermeier U.C."/>
            <person name="Beiko R.G."/>
            <person name="Rosenstiel P."/>
            <person name="Hippler M."/>
            <person name="Laroche J."/>
        </authorList>
    </citation>
    <scope>NUCLEOTIDE SEQUENCE [LARGE SCALE GENOMIC DNA]</scope>
    <source>
        <strain evidence="2 3">CCMP1005</strain>
    </source>
</reference>
<evidence type="ECO:0000313" key="2">
    <source>
        <dbReference type="EMBL" id="EJK65166.1"/>
    </source>
</evidence>
<name>K0SW36_THAOC</name>
<proteinExistence type="predicted"/>
<dbReference type="OrthoDB" id="2678913at2759"/>
<feature type="compositionally biased region" description="Pro residues" evidence="1">
    <location>
        <begin position="854"/>
        <end position="864"/>
    </location>
</feature>
<gene>
    <name evidence="2" type="ORF">THAOC_14013</name>
</gene>
<dbReference type="Proteomes" id="UP000266841">
    <property type="component" value="Unassembled WGS sequence"/>
</dbReference>
<accession>K0SW36</accession>
<feature type="non-terminal residue" evidence="2">
    <location>
        <position position="1"/>
    </location>
</feature>
<feature type="region of interest" description="Disordered" evidence="1">
    <location>
        <begin position="843"/>
        <end position="878"/>
    </location>
</feature>
<dbReference type="InterPro" id="IPR043502">
    <property type="entry name" value="DNA/RNA_pol_sf"/>
</dbReference>
<feature type="region of interest" description="Disordered" evidence="1">
    <location>
        <begin position="531"/>
        <end position="628"/>
    </location>
</feature>
<dbReference type="InterPro" id="IPR052055">
    <property type="entry name" value="Hepadnavirus_pol/RT"/>
</dbReference>
<feature type="region of interest" description="Disordered" evidence="1">
    <location>
        <begin position="1"/>
        <end position="33"/>
    </location>
</feature>
<feature type="compositionally biased region" description="Basic and acidic residues" evidence="1">
    <location>
        <begin position="788"/>
        <end position="801"/>
    </location>
</feature>
<feature type="region of interest" description="Disordered" evidence="1">
    <location>
        <begin position="203"/>
        <end position="323"/>
    </location>
</feature>
<feature type="region of interest" description="Disordered" evidence="1">
    <location>
        <begin position="358"/>
        <end position="470"/>
    </location>
</feature>
<evidence type="ECO:0000313" key="3">
    <source>
        <dbReference type="Proteomes" id="UP000266841"/>
    </source>
</evidence>